<accession>A0A1M7QU21</accession>
<name>A0A1M7QU21_9BURK</name>
<evidence type="ECO:0000259" key="1">
    <source>
        <dbReference type="Pfam" id="PF00462"/>
    </source>
</evidence>
<protein>
    <submittedName>
        <fullName evidence="2">Glutaredoxin</fullName>
    </submittedName>
</protein>
<dbReference type="RefSeq" id="WP_139260636.1">
    <property type="nucleotide sequence ID" value="NZ_FRCX01000008.1"/>
</dbReference>
<dbReference type="InterPro" id="IPR011767">
    <property type="entry name" value="GLR_AS"/>
</dbReference>
<dbReference type="STRING" id="551987.SAMN05192549_1083"/>
<dbReference type="Gene3D" id="3.40.30.10">
    <property type="entry name" value="Glutaredoxin"/>
    <property type="match status" value="1"/>
</dbReference>
<dbReference type="AlphaFoldDB" id="A0A1M7QU21"/>
<dbReference type="OrthoDB" id="8991911at2"/>
<dbReference type="PROSITE" id="PS51354">
    <property type="entry name" value="GLUTAREDOXIN_2"/>
    <property type="match status" value="1"/>
</dbReference>
<dbReference type="Proteomes" id="UP000184339">
    <property type="component" value="Unassembled WGS sequence"/>
</dbReference>
<gene>
    <name evidence="2" type="ORF">SAMN05192549_1083</name>
</gene>
<feature type="domain" description="Glutaredoxin" evidence="1">
    <location>
        <begin position="54"/>
        <end position="112"/>
    </location>
</feature>
<sequence length="133" mass="15083">MLTAKRLKELMFYLLLLAAGLGVGYAATHVREWMAPRYTEGDYAAYFAQHQTRVVMYGTSHCPYCAKTRDYLREHGIAFADRDIEKSDRARQEFEQLEGRGVPVILIGNRRIVGYQPATIAAALQRSTALARQ</sequence>
<dbReference type="PROSITE" id="PS00195">
    <property type="entry name" value="GLUTAREDOXIN_1"/>
    <property type="match status" value="1"/>
</dbReference>
<organism evidence="2 3">
    <name type="scientific">Duganella sacchari</name>
    <dbReference type="NCBI Taxonomy" id="551987"/>
    <lineage>
        <taxon>Bacteria</taxon>
        <taxon>Pseudomonadati</taxon>
        <taxon>Pseudomonadota</taxon>
        <taxon>Betaproteobacteria</taxon>
        <taxon>Burkholderiales</taxon>
        <taxon>Oxalobacteraceae</taxon>
        <taxon>Telluria group</taxon>
        <taxon>Duganella</taxon>
    </lineage>
</organism>
<keyword evidence="3" id="KW-1185">Reference proteome</keyword>
<reference evidence="3" key="1">
    <citation type="submission" date="2016-11" db="EMBL/GenBank/DDBJ databases">
        <authorList>
            <person name="Varghese N."/>
            <person name="Submissions S."/>
        </authorList>
    </citation>
    <scope>NUCLEOTIDE SEQUENCE [LARGE SCALE GENOMIC DNA]</scope>
    <source>
        <strain evidence="3">Sac-22</strain>
    </source>
</reference>
<proteinExistence type="predicted"/>
<dbReference type="CDD" id="cd02976">
    <property type="entry name" value="NrdH"/>
    <property type="match status" value="1"/>
</dbReference>
<dbReference type="InterPro" id="IPR002109">
    <property type="entry name" value="Glutaredoxin"/>
</dbReference>
<dbReference type="SUPFAM" id="SSF52833">
    <property type="entry name" value="Thioredoxin-like"/>
    <property type="match status" value="1"/>
</dbReference>
<dbReference type="InterPro" id="IPR051548">
    <property type="entry name" value="Grx-like_ET"/>
</dbReference>
<dbReference type="PANTHER" id="PTHR34386">
    <property type="entry name" value="GLUTAREDOXIN"/>
    <property type="match status" value="1"/>
</dbReference>
<dbReference type="EMBL" id="FRCX01000008">
    <property type="protein sequence ID" value="SHN35106.1"/>
    <property type="molecule type" value="Genomic_DNA"/>
</dbReference>
<evidence type="ECO:0000313" key="3">
    <source>
        <dbReference type="Proteomes" id="UP000184339"/>
    </source>
</evidence>
<dbReference type="InterPro" id="IPR036249">
    <property type="entry name" value="Thioredoxin-like_sf"/>
</dbReference>
<dbReference type="PANTHER" id="PTHR34386:SF1">
    <property type="entry name" value="GLUTAREDOXIN-LIKE PROTEIN NRDH"/>
    <property type="match status" value="1"/>
</dbReference>
<dbReference type="Pfam" id="PF00462">
    <property type="entry name" value="Glutaredoxin"/>
    <property type="match status" value="1"/>
</dbReference>
<evidence type="ECO:0000313" key="2">
    <source>
        <dbReference type="EMBL" id="SHN35106.1"/>
    </source>
</evidence>
<dbReference type="GO" id="GO:0009055">
    <property type="term" value="F:electron transfer activity"/>
    <property type="evidence" value="ECO:0007669"/>
    <property type="project" value="TreeGrafter"/>
</dbReference>
<dbReference type="GO" id="GO:0045454">
    <property type="term" value="P:cell redox homeostasis"/>
    <property type="evidence" value="ECO:0007669"/>
    <property type="project" value="TreeGrafter"/>
</dbReference>